<keyword evidence="3" id="KW-1185">Reference proteome</keyword>
<feature type="compositionally biased region" description="Acidic residues" evidence="1">
    <location>
        <begin position="37"/>
        <end position="56"/>
    </location>
</feature>
<dbReference type="EMBL" id="JAVRRA010000225">
    <property type="protein sequence ID" value="KAK5290131.1"/>
    <property type="molecule type" value="Genomic_DNA"/>
</dbReference>
<feature type="region of interest" description="Disordered" evidence="1">
    <location>
        <begin position="31"/>
        <end position="79"/>
    </location>
</feature>
<feature type="compositionally biased region" description="Low complexity" evidence="1">
    <location>
        <begin position="122"/>
        <end position="134"/>
    </location>
</feature>
<evidence type="ECO:0000256" key="1">
    <source>
        <dbReference type="SAM" id="MobiDB-lite"/>
    </source>
</evidence>
<accession>A0ABR0M7A9</accession>
<evidence type="ECO:0000313" key="2">
    <source>
        <dbReference type="EMBL" id="KAK5290131.1"/>
    </source>
</evidence>
<name>A0ABR0M7A9_9PEZI</name>
<feature type="non-terminal residue" evidence="2">
    <location>
        <position position="1"/>
    </location>
</feature>
<protein>
    <submittedName>
        <fullName evidence="2">Uncharacterized protein</fullName>
    </submittedName>
</protein>
<gene>
    <name evidence="2" type="ORF">LTR16_002682</name>
</gene>
<proteinExistence type="predicted"/>
<sequence length="134" mass="14404">IQSPKPVKPNETRRIVAESYARSAVDQLSARLGAAELSDDDSEDDSEDDSSDDESDVPSLSSRSSNTSSPSSVSSTSSCCTCERYGITRAGDRVKLDCGGSRCGYSDDGESCSSESEDEYRAQTTRRQGVVVRR</sequence>
<feature type="compositionally biased region" description="Acidic residues" evidence="1">
    <location>
        <begin position="107"/>
        <end position="118"/>
    </location>
</feature>
<dbReference type="Proteomes" id="UP001357485">
    <property type="component" value="Unassembled WGS sequence"/>
</dbReference>
<organism evidence="2 3">
    <name type="scientific">Cryomyces antarcticus</name>
    <dbReference type="NCBI Taxonomy" id="329879"/>
    <lineage>
        <taxon>Eukaryota</taxon>
        <taxon>Fungi</taxon>
        <taxon>Dikarya</taxon>
        <taxon>Ascomycota</taxon>
        <taxon>Pezizomycotina</taxon>
        <taxon>Dothideomycetes</taxon>
        <taxon>Dothideomycetes incertae sedis</taxon>
        <taxon>Cryomyces</taxon>
    </lineage>
</organism>
<reference evidence="2 3" key="1">
    <citation type="submission" date="2023-08" db="EMBL/GenBank/DDBJ databases">
        <title>Black Yeasts Isolated from many extreme environments.</title>
        <authorList>
            <person name="Coleine C."/>
            <person name="Stajich J.E."/>
            <person name="Selbmann L."/>
        </authorList>
    </citation>
    <scope>NUCLEOTIDE SEQUENCE [LARGE SCALE GENOMIC DNA]</scope>
    <source>
        <strain evidence="2 3">CCFEE 536</strain>
    </source>
</reference>
<feature type="compositionally biased region" description="Low complexity" evidence="1">
    <location>
        <begin position="59"/>
        <end position="78"/>
    </location>
</feature>
<comment type="caution">
    <text evidence="2">The sequence shown here is derived from an EMBL/GenBank/DDBJ whole genome shotgun (WGS) entry which is preliminary data.</text>
</comment>
<feature type="region of interest" description="Disordered" evidence="1">
    <location>
        <begin position="104"/>
        <end position="134"/>
    </location>
</feature>
<evidence type="ECO:0000313" key="3">
    <source>
        <dbReference type="Proteomes" id="UP001357485"/>
    </source>
</evidence>